<accession>A0A4U8QEW7</accession>
<dbReference type="EMBL" id="QGQD01000002">
    <property type="protein sequence ID" value="TLD02964.1"/>
    <property type="molecule type" value="Genomic_DNA"/>
</dbReference>
<comment type="caution">
    <text evidence="1">The sequence shown here is derived from an EMBL/GenBank/DDBJ whole genome shotgun (WGS) entry which is preliminary data.</text>
</comment>
<dbReference type="AlphaFoldDB" id="A0A4U8QEW7"/>
<protein>
    <submittedName>
        <fullName evidence="1">Uncharacterized protein</fullName>
    </submittedName>
</protein>
<keyword evidence="2" id="KW-1185">Reference proteome</keyword>
<organism evidence="1 2">
    <name type="scientific">Robinsoniella peoriensis</name>
    <dbReference type="NCBI Taxonomy" id="180332"/>
    <lineage>
        <taxon>Bacteria</taxon>
        <taxon>Bacillati</taxon>
        <taxon>Bacillota</taxon>
        <taxon>Clostridia</taxon>
        <taxon>Lachnospirales</taxon>
        <taxon>Lachnospiraceae</taxon>
        <taxon>Robinsoniella</taxon>
    </lineage>
</organism>
<reference evidence="1 2" key="1">
    <citation type="journal article" date="2019" name="Anaerobe">
        <title>Detection of Robinsoniella peoriensis in multiple bone samples of a trauma patient.</title>
        <authorList>
            <person name="Schrottner P."/>
            <person name="Hartwich K."/>
            <person name="Bunk B."/>
            <person name="Schober I."/>
            <person name="Helbig S."/>
            <person name="Rudolph W.W."/>
            <person name="Gunzer F."/>
        </authorList>
    </citation>
    <scope>NUCLEOTIDE SEQUENCE [LARGE SCALE GENOMIC DNA]</scope>
    <source>
        <strain evidence="1 2">DSM 106044</strain>
    </source>
</reference>
<dbReference type="Proteomes" id="UP000306509">
    <property type="component" value="Unassembled WGS sequence"/>
</dbReference>
<evidence type="ECO:0000313" key="1">
    <source>
        <dbReference type="EMBL" id="TLD02964.1"/>
    </source>
</evidence>
<evidence type="ECO:0000313" key="2">
    <source>
        <dbReference type="Proteomes" id="UP000306509"/>
    </source>
</evidence>
<dbReference type="RefSeq" id="WP_047832685.1">
    <property type="nucleotide sequence ID" value="NZ_QGQD01000002.1"/>
</dbReference>
<name>A0A4U8QEW7_9FIRM</name>
<proteinExistence type="predicted"/>
<sequence>MDDAGKGDVDSEAVLKQKAIDARDAPLAEIATWSSDDRQDVTTVAAGYNRKSKKVAFGINKTSENHGIICVEDIVVLQLGGIDDIIMTPAIRPRTGQIIPVCKRCQTKYPRSSFMPGTLFQ</sequence>
<gene>
    <name evidence="1" type="ORF">DSM106044_00121</name>
</gene>